<feature type="transmembrane region" description="Helical" evidence="7">
    <location>
        <begin position="121"/>
        <end position="142"/>
    </location>
</feature>
<dbReference type="RefSeq" id="WP_252114315.1">
    <property type="nucleotide sequence ID" value="NZ_JAMSCK010000004.1"/>
</dbReference>
<gene>
    <name evidence="9" type="ORF">NE848_13120</name>
</gene>
<feature type="transmembrane region" description="Helical" evidence="7">
    <location>
        <begin position="68"/>
        <end position="84"/>
    </location>
</feature>
<dbReference type="Pfam" id="PF03458">
    <property type="entry name" value="Gly_transporter"/>
    <property type="match status" value="2"/>
</dbReference>
<keyword evidence="6 7" id="KW-0472">Membrane</keyword>
<evidence type="ECO:0000256" key="1">
    <source>
        <dbReference type="ARBA" id="ARBA00004651"/>
    </source>
</evidence>
<evidence type="ECO:0000256" key="6">
    <source>
        <dbReference type="ARBA" id="ARBA00023136"/>
    </source>
</evidence>
<dbReference type="EMBL" id="JAMSCK010000004">
    <property type="protein sequence ID" value="MCM8570327.1"/>
    <property type="molecule type" value="Genomic_DNA"/>
</dbReference>
<feature type="transmembrane region" description="Helical" evidence="7">
    <location>
        <begin position="36"/>
        <end position="53"/>
    </location>
</feature>
<name>A0ABT0Z592_9FLAO</name>
<dbReference type="PANTHER" id="PTHR30506:SF3">
    <property type="entry name" value="UPF0126 INNER MEMBRANE PROTEIN YADS-RELATED"/>
    <property type="match status" value="1"/>
</dbReference>
<reference evidence="9" key="1">
    <citation type="submission" date="2022-06" db="EMBL/GenBank/DDBJ databases">
        <title>Gramella sediminis sp. nov., isolated from deep-sea sediment of the Indian Ocean.</title>
        <authorList>
            <person name="Yang L."/>
        </authorList>
    </citation>
    <scope>NUCLEOTIDE SEQUENCE</scope>
    <source>
        <strain evidence="9">HMD3159</strain>
    </source>
</reference>
<sequence length="211" mass="23324">MTIHSELSIITVLDLLGTLAFAISGIRLASGKNIDWFGAYVIGLITAIGGGTTRDLILDVIPFWLEDIKYLITTAFALLVLIIFKNRLFRWKNTLFIFDAIGLGLFTVTGLIKSLAFGLPIWASVIMGVVTGALGGVIRDIIINEVPLLFRKDLYAIASIMGGIMYYICDQFEVLIPYQEIIAVLTVIFIRIIAVKFHLQLPKLNLSESSD</sequence>
<protein>
    <submittedName>
        <fullName evidence="9">Trimeric intracellular cation channel family protein</fullName>
    </submittedName>
</protein>
<keyword evidence="10" id="KW-1185">Reference proteome</keyword>
<feature type="transmembrane region" description="Helical" evidence="7">
    <location>
        <begin position="181"/>
        <end position="199"/>
    </location>
</feature>
<dbReference type="PANTHER" id="PTHR30506">
    <property type="entry name" value="INNER MEMBRANE PROTEIN"/>
    <property type="match status" value="1"/>
</dbReference>
<feature type="domain" description="Glycine transporter" evidence="8">
    <location>
        <begin position="12"/>
        <end position="85"/>
    </location>
</feature>
<feature type="domain" description="Glycine transporter" evidence="8">
    <location>
        <begin position="97"/>
        <end position="170"/>
    </location>
</feature>
<evidence type="ECO:0000256" key="3">
    <source>
        <dbReference type="ARBA" id="ARBA00022475"/>
    </source>
</evidence>
<organism evidence="9 10">
    <name type="scientific">Gramella jeungdoensis</name>
    <dbReference type="NCBI Taxonomy" id="708091"/>
    <lineage>
        <taxon>Bacteria</taxon>
        <taxon>Pseudomonadati</taxon>
        <taxon>Bacteroidota</taxon>
        <taxon>Flavobacteriia</taxon>
        <taxon>Flavobacteriales</taxon>
        <taxon>Flavobacteriaceae</taxon>
        <taxon>Christiangramia</taxon>
    </lineage>
</organism>
<evidence type="ECO:0000256" key="2">
    <source>
        <dbReference type="ARBA" id="ARBA00008193"/>
    </source>
</evidence>
<dbReference type="Proteomes" id="UP001155077">
    <property type="component" value="Unassembled WGS sequence"/>
</dbReference>
<feature type="transmembrane region" description="Helical" evidence="7">
    <location>
        <begin position="96"/>
        <end position="115"/>
    </location>
</feature>
<comment type="subcellular location">
    <subcellularLocation>
        <location evidence="1">Cell membrane</location>
        <topology evidence="1">Multi-pass membrane protein</topology>
    </subcellularLocation>
</comment>
<keyword evidence="3" id="KW-1003">Cell membrane</keyword>
<evidence type="ECO:0000256" key="7">
    <source>
        <dbReference type="SAM" id="Phobius"/>
    </source>
</evidence>
<proteinExistence type="inferred from homology"/>
<keyword evidence="5 7" id="KW-1133">Transmembrane helix</keyword>
<keyword evidence="4 7" id="KW-0812">Transmembrane</keyword>
<evidence type="ECO:0000313" key="10">
    <source>
        <dbReference type="Proteomes" id="UP001155077"/>
    </source>
</evidence>
<evidence type="ECO:0000256" key="5">
    <source>
        <dbReference type="ARBA" id="ARBA00022989"/>
    </source>
</evidence>
<dbReference type="InterPro" id="IPR005115">
    <property type="entry name" value="Gly_transporter"/>
</dbReference>
<evidence type="ECO:0000313" key="9">
    <source>
        <dbReference type="EMBL" id="MCM8570327.1"/>
    </source>
</evidence>
<accession>A0ABT0Z592</accession>
<evidence type="ECO:0000259" key="8">
    <source>
        <dbReference type="Pfam" id="PF03458"/>
    </source>
</evidence>
<comment type="caution">
    <text evidence="9">The sequence shown here is derived from an EMBL/GenBank/DDBJ whole genome shotgun (WGS) entry which is preliminary data.</text>
</comment>
<evidence type="ECO:0000256" key="4">
    <source>
        <dbReference type="ARBA" id="ARBA00022692"/>
    </source>
</evidence>
<comment type="similarity">
    <text evidence="2">Belongs to the UPF0126 family.</text>
</comment>
<feature type="transmembrane region" description="Helical" evidence="7">
    <location>
        <begin position="6"/>
        <end position="29"/>
    </location>
</feature>